<dbReference type="InterPro" id="IPR009080">
    <property type="entry name" value="tRNAsynth_Ia_anticodon-bd"/>
</dbReference>
<dbReference type="GO" id="GO:0006420">
    <property type="term" value="P:arginyl-tRNA aminoacylation"/>
    <property type="evidence" value="ECO:0007669"/>
    <property type="project" value="UniProtKB-UniRule"/>
</dbReference>
<dbReference type="HAMAP" id="MF_00123">
    <property type="entry name" value="Arg_tRNA_synth"/>
    <property type="match status" value="1"/>
</dbReference>
<dbReference type="Pfam" id="PF05746">
    <property type="entry name" value="DALR_1"/>
    <property type="match status" value="1"/>
</dbReference>
<dbReference type="GO" id="GO:0005524">
    <property type="term" value="F:ATP binding"/>
    <property type="evidence" value="ECO:0007669"/>
    <property type="project" value="UniProtKB-UniRule"/>
</dbReference>
<dbReference type="GO" id="GO:0004814">
    <property type="term" value="F:arginine-tRNA ligase activity"/>
    <property type="evidence" value="ECO:0007669"/>
    <property type="project" value="UniProtKB-UniRule"/>
</dbReference>
<evidence type="ECO:0000256" key="5">
    <source>
        <dbReference type="ARBA" id="ARBA00022840"/>
    </source>
</evidence>
<evidence type="ECO:0000259" key="11">
    <source>
        <dbReference type="SMART" id="SM00836"/>
    </source>
</evidence>
<comment type="caution">
    <text evidence="13">The sequence shown here is derived from an EMBL/GenBank/DDBJ whole genome shotgun (WGS) entry which is preliminary data.</text>
</comment>
<dbReference type="SMART" id="SM01016">
    <property type="entry name" value="Arg_tRNA_synt_N"/>
    <property type="match status" value="1"/>
</dbReference>
<feature type="domain" description="Arginyl tRNA synthetase N-terminal" evidence="12">
    <location>
        <begin position="5"/>
        <end position="88"/>
    </location>
</feature>
<dbReference type="NCBIfam" id="TIGR00456">
    <property type="entry name" value="argS"/>
    <property type="match status" value="1"/>
</dbReference>
<protein>
    <recommendedName>
        <fullName evidence="9">Arginine--tRNA ligase</fullName>
        <ecNumber evidence="9">6.1.1.19</ecNumber>
    </recommendedName>
    <alternativeName>
        <fullName evidence="9">Arginyl-tRNA synthetase</fullName>
        <shortName evidence="9">ArgRS</shortName>
    </alternativeName>
</protein>
<evidence type="ECO:0000256" key="8">
    <source>
        <dbReference type="ARBA" id="ARBA00049339"/>
    </source>
</evidence>
<dbReference type="Gene3D" id="3.40.50.620">
    <property type="entry name" value="HUPs"/>
    <property type="match status" value="1"/>
</dbReference>
<evidence type="ECO:0000256" key="4">
    <source>
        <dbReference type="ARBA" id="ARBA00022741"/>
    </source>
</evidence>
<dbReference type="SMART" id="SM00836">
    <property type="entry name" value="DALR_1"/>
    <property type="match status" value="1"/>
</dbReference>
<dbReference type="Gene3D" id="1.10.730.10">
    <property type="entry name" value="Isoleucyl-tRNA Synthetase, Domain 1"/>
    <property type="match status" value="1"/>
</dbReference>
<dbReference type="InterPro" id="IPR036695">
    <property type="entry name" value="Arg-tRNA-synth_N_sf"/>
</dbReference>
<evidence type="ECO:0000313" key="14">
    <source>
        <dbReference type="Proteomes" id="UP001156666"/>
    </source>
</evidence>
<accession>A0AA37WCY6</accession>
<dbReference type="InterPro" id="IPR008909">
    <property type="entry name" value="DALR_anticod-bd"/>
</dbReference>
<dbReference type="Proteomes" id="UP001156666">
    <property type="component" value="Unassembled WGS sequence"/>
</dbReference>
<dbReference type="InterPro" id="IPR014729">
    <property type="entry name" value="Rossmann-like_a/b/a_fold"/>
</dbReference>
<dbReference type="SUPFAM" id="SSF52374">
    <property type="entry name" value="Nucleotidylyl transferase"/>
    <property type="match status" value="1"/>
</dbReference>
<dbReference type="AlphaFoldDB" id="A0AA37WCY6"/>
<evidence type="ECO:0000259" key="12">
    <source>
        <dbReference type="SMART" id="SM01016"/>
    </source>
</evidence>
<evidence type="ECO:0000256" key="9">
    <source>
        <dbReference type="HAMAP-Rule" id="MF_00123"/>
    </source>
</evidence>
<evidence type="ECO:0000313" key="13">
    <source>
        <dbReference type="EMBL" id="GLR16273.1"/>
    </source>
</evidence>
<keyword evidence="14" id="KW-1185">Reference proteome</keyword>
<feature type="short sequence motif" description="'HIGH' region" evidence="9">
    <location>
        <begin position="123"/>
        <end position="133"/>
    </location>
</feature>
<dbReference type="PANTHER" id="PTHR11956">
    <property type="entry name" value="ARGINYL-TRNA SYNTHETASE"/>
    <property type="match status" value="1"/>
</dbReference>
<evidence type="ECO:0000256" key="6">
    <source>
        <dbReference type="ARBA" id="ARBA00022917"/>
    </source>
</evidence>
<feature type="domain" description="DALR anticodon binding" evidence="11">
    <location>
        <begin position="498"/>
        <end position="614"/>
    </location>
</feature>
<reference evidence="13" key="2">
    <citation type="submission" date="2023-01" db="EMBL/GenBank/DDBJ databases">
        <title>Draft genome sequence of Portibacter lacus strain NBRC 108769.</title>
        <authorList>
            <person name="Sun Q."/>
            <person name="Mori K."/>
        </authorList>
    </citation>
    <scope>NUCLEOTIDE SEQUENCE</scope>
    <source>
        <strain evidence="13">NBRC 108769</strain>
    </source>
</reference>
<dbReference type="FunFam" id="1.10.730.10:FF:000006">
    <property type="entry name" value="Arginyl-tRNA synthetase 2, mitochondrial"/>
    <property type="match status" value="1"/>
</dbReference>
<evidence type="ECO:0000256" key="7">
    <source>
        <dbReference type="ARBA" id="ARBA00023146"/>
    </source>
</evidence>
<evidence type="ECO:0000256" key="1">
    <source>
        <dbReference type="ARBA" id="ARBA00005594"/>
    </source>
</evidence>
<keyword evidence="6 9" id="KW-0648">Protein biosynthesis</keyword>
<proteinExistence type="inferred from homology"/>
<keyword evidence="5 9" id="KW-0067">ATP-binding</keyword>
<dbReference type="EC" id="6.1.1.19" evidence="9"/>
<comment type="subcellular location">
    <subcellularLocation>
        <location evidence="9">Cytoplasm</location>
    </subcellularLocation>
</comment>
<dbReference type="InterPro" id="IPR001278">
    <property type="entry name" value="Arg-tRNA-ligase"/>
</dbReference>
<dbReference type="RefSeq" id="WP_235293074.1">
    <property type="nucleotide sequence ID" value="NZ_BSOH01000005.1"/>
</dbReference>
<keyword evidence="4 9" id="KW-0547">Nucleotide-binding</keyword>
<dbReference type="EMBL" id="BSOH01000005">
    <property type="protein sequence ID" value="GLR16273.1"/>
    <property type="molecule type" value="Genomic_DNA"/>
</dbReference>
<dbReference type="GO" id="GO:0005737">
    <property type="term" value="C:cytoplasm"/>
    <property type="evidence" value="ECO:0007669"/>
    <property type="project" value="UniProtKB-SubCell"/>
</dbReference>
<dbReference type="Gene3D" id="3.30.1360.70">
    <property type="entry name" value="Arginyl tRNA synthetase N-terminal domain"/>
    <property type="match status" value="1"/>
</dbReference>
<comment type="catalytic activity">
    <reaction evidence="8 9">
        <text>tRNA(Arg) + L-arginine + ATP = L-arginyl-tRNA(Arg) + AMP + diphosphate</text>
        <dbReference type="Rhea" id="RHEA:20301"/>
        <dbReference type="Rhea" id="RHEA-COMP:9658"/>
        <dbReference type="Rhea" id="RHEA-COMP:9673"/>
        <dbReference type="ChEBI" id="CHEBI:30616"/>
        <dbReference type="ChEBI" id="CHEBI:32682"/>
        <dbReference type="ChEBI" id="CHEBI:33019"/>
        <dbReference type="ChEBI" id="CHEBI:78442"/>
        <dbReference type="ChEBI" id="CHEBI:78513"/>
        <dbReference type="ChEBI" id="CHEBI:456215"/>
        <dbReference type="EC" id="6.1.1.19"/>
    </reaction>
</comment>
<gene>
    <name evidence="9 13" type="primary">argS</name>
    <name evidence="13" type="ORF">GCM10007940_08880</name>
</gene>
<dbReference type="SUPFAM" id="SSF47323">
    <property type="entry name" value="Anticodon-binding domain of a subclass of class I aminoacyl-tRNA synthetases"/>
    <property type="match status" value="1"/>
</dbReference>
<dbReference type="PANTHER" id="PTHR11956:SF5">
    <property type="entry name" value="ARGININE--TRNA LIGASE, CYTOPLASMIC"/>
    <property type="match status" value="1"/>
</dbReference>
<name>A0AA37WCY6_9BACT</name>
<dbReference type="PRINTS" id="PR01038">
    <property type="entry name" value="TRNASYNTHARG"/>
</dbReference>
<keyword evidence="3 9" id="KW-0436">Ligase</keyword>
<keyword evidence="7 9" id="KW-0030">Aminoacyl-tRNA synthetase</keyword>
<dbReference type="PROSITE" id="PS00178">
    <property type="entry name" value="AA_TRNA_LIGASE_I"/>
    <property type="match status" value="1"/>
</dbReference>
<evidence type="ECO:0000256" key="10">
    <source>
        <dbReference type="RuleBase" id="RU363038"/>
    </source>
</evidence>
<dbReference type="Pfam" id="PF03485">
    <property type="entry name" value="Arg_tRNA_synt_N"/>
    <property type="match status" value="1"/>
</dbReference>
<dbReference type="InterPro" id="IPR001412">
    <property type="entry name" value="aa-tRNA-synth_I_CS"/>
</dbReference>
<evidence type="ECO:0000256" key="3">
    <source>
        <dbReference type="ARBA" id="ARBA00022598"/>
    </source>
</evidence>
<keyword evidence="2 9" id="KW-0963">Cytoplasm</keyword>
<dbReference type="SUPFAM" id="SSF55190">
    <property type="entry name" value="Arginyl-tRNA synthetase (ArgRS), N-terminal 'additional' domain"/>
    <property type="match status" value="1"/>
</dbReference>
<sequence>MTAIEELKGIVYKSLKDLWEYEVDQDAILINETRSEFEGDYTVVVFPFTKALRLPPPKIAEMLGEYLVEKENNLIAFNVIKGFLNLTFSNDYWKSSLSDINTDKKYGFHPANGKKVLVEFSSPNTNKPLHLGHIRNILLGWSSAQLLEAAGYEVVKAQIVNDRGIAICKSMLAYQLFGNGTTPEKSGTKGDHLIGEFYVKFETSFKEEYAAWQETAEGKEIYEANKKEGEEEVHFYGRYKNTYFNTYSNLGLQAKAMLLKWEEADEETIALWQRMNSWVYEGFEQTYKELGVHFDHNYYESNTYKLGKELISDGLASGVFYKKDDGSIWADLEDVGMDQKIVLRSDGTSVYMTQDIGTAHIRYEDHGCDRMVYVVGNEQDYHFEALFEILKKLDEPYAHELFHLSYGMVDLPTGKMKSREGTVVDADDLIADVIEEARLGSKSRGELDNITKEEQDEIFRKIGLAALKYFIIKVNPKKRMTFDPKESVDMQGQTGPYIQNAYVRIQSILRKSENLVEARDVDYKELESIEIGLIRKMEQFSAIIEDAAEKLDPSNMANYCYDLAKMYHRFYHEFKILSAESEEAKQFRLKLSEAVAQILKTGMELLGIEMPERM</sequence>
<organism evidence="13 14">
    <name type="scientific">Portibacter lacus</name>
    <dbReference type="NCBI Taxonomy" id="1099794"/>
    <lineage>
        <taxon>Bacteria</taxon>
        <taxon>Pseudomonadati</taxon>
        <taxon>Bacteroidota</taxon>
        <taxon>Saprospiria</taxon>
        <taxon>Saprospirales</taxon>
        <taxon>Haliscomenobacteraceae</taxon>
        <taxon>Portibacter</taxon>
    </lineage>
</organism>
<dbReference type="Pfam" id="PF00750">
    <property type="entry name" value="tRNA-synt_1d"/>
    <property type="match status" value="1"/>
</dbReference>
<dbReference type="InterPro" id="IPR035684">
    <property type="entry name" value="ArgRS_core"/>
</dbReference>
<comment type="similarity">
    <text evidence="1 9 10">Belongs to the class-I aminoacyl-tRNA synthetase family.</text>
</comment>
<reference evidence="13" key="1">
    <citation type="journal article" date="2014" name="Int. J. Syst. Evol. Microbiol.">
        <title>Complete genome sequence of Corynebacterium casei LMG S-19264T (=DSM 44701T), isolated from a smear-ripened cheese.</title>
        <authorList>
            <consortium name="US DOE Joint Genome Institute (JGI-PGF)"/>
            <person name="Walter F."/>
            <person name="Albersmeier A."/>
            <person name="Kalinowski J."/>
            <person name="Ruckert C."/>
        </authorList>
    </citation>
    <scope>NUCLEOTIDE SEQUENCE</scope>
    <source>
        <strain evidence="13">NBRC 108769</strain>
    </source>
</reference>
<dbReference type="InterPro" id="IPR005148">
    <property type="entry name" value="Arg-tRNA-synth_N"/>
</dbReference>
<evidence type="ECO:0000256" key="2">
    <source>
        <dbReference type="ARBA" id="ARBA00022490"/>
    </source>
</evidence>
<comment type="subunit">
    <text evidence="9">Monomer.</text>
</comment>